<comment type="caution">
    <text evidence="8">The sequence shown here is derived from an EMBL/GenBank/DDBJ whole genome shotgun (WGS) entry which is preliminary data.</text>
</comment>
<accession>A0A0E2H580</accession>
<feature type="transmembrane region" description="Helical" evidence="6">
    <location>
        <begin position="384"/>
        <end position="411"/>
    </location>
</feature>
<dbReference type="InterPro" id="IPR003474">
    <property type="entry name" value="Glcn_transporter"/>
</dbReference>
<evidence type="ECO:0000259" key="7">
    <source>
        <dbReference type="Pfam" id="PF03600"/>
    </source>
</evidence>
<dbReference type="GO" id="GO:0005886">
    <property type="term" value="C:plasma membrane"/>
    <property type="evidence" value="ECO:0007669"/>
    <property type="project" value="TreeGrafter"/>
</dbReference>
<reference evidence="8 9" key="1">
    <citation type="submission" date="2013-01" db="EMBL/GenBank/DDBJ databases">
        <title>The Genome Sequence of Clostridium clostridioforme 90A8.</title>
        <authorList>
            <consortium name="The Broad Institute Genome Sequencing Platform"/>
            <person name="Earl A."/>
            <person name="Ward D."/>
            <person name="Feldgarden M."/>
            <person name="Gevers D."/>
            <person name="Courvalin P."/>
            <person name="Lambert T."/>
            <person name="Walker B."/>
            <person name="Young S.K."/>
            <person name="Zeng Q."/>
            <person name="Gargeya S."/>
            <person name="Fitzgerald M."/>
            <person name="Haas B."/>
            <person name="Abouelleil A."/>
            <person name="Alvarado L."/>
            <person name="Arachchi H.M."/>
            <person name="Berlin A.M."/>
            <person name="Chapman S.B."/>
            <person name="Dewar J."/>
            <person name="Goldberg J."/>
            <person name="Griggs A."/>
            <person name="Gujja S."/>
            <person name="Hansen M."/>
            <person name="Howarth C."/>
            <person name="Imamovic A."/>
            <person name="Larimer J."/>
            <person name="McCowan C."/>
            <person name="Murphy C."/>
            <person name="Neiman D."/>
            <person name="Pearson M."/>
            <person name="Priest M."/>
            <person name="Roberts A."/>
            <person name="Saif S."/>
            <person name="Shea T."/>
            <person name="Sisk P."/>
            <person name="Sykes S."/>
            <person name="Wortman J."/>
            <person name="Nusbaum C."/>
            <person name="Birren B."/>
        </authorList>
    </citation>
    <scope>NUCLEOTIDE SEQUENCE [LARGE SCALE GENOMIC DNA]</scope>
    <source>
        <strain evidence="8 9">90A8</strain>
    </source>
</reference>
<dbReference type="PANTHER" id="PTHR30354">
    <property type="entry name" value="GNT FAMILY GLUCONATE TRANSPORTER"/>
    <property type="match status" value="1"/>
</dbReference>
<feature type="transmembrane region" description="Helical" evidence="6">
    <location>
        <begin position="186"/>
        <end position="207"/>
    </location>
</feature>
<evidence type="ECO:0000256" key="6">
    <source>
        <dbReference type="SAM" id="Phobius"/>
    </source>
</evidence>
<dbReference type="GeneID" id="57962899"/>
<evidence type="ECO:0000256" key="2">
    <source>
        <dbReference type="ARBA" id="ARBA00022448"/>
    </source>
</evidence>
<dbReference type="Pfam" id="PF03600">
    <property type="entry name" value="CitMHS"/>
    <property type="match status" value="1"/>
</dbReference>
<dbReference type="InterPro" id="IPR004680">
    <property type="entry name" value="Cit_transptr-like_dom"/>
</dbReference>
<comment type="subcellular location">
    <subcellularLocation>
        <location evidence="1">Membrane</location>
        <topology evidence="1">Multi-pass membrane protein</topology>
    </subcellularLocation>
</comment>
<feature type="transmembrane region" description="Helical" evidence="6">
    <location>
        <begin position="245"/>
        <end position="262"/>
    </location>
</feature>
<feature type="transmembrane region" description="Helical" evidence="6">
    <location>
        <begin position="99"/>
        <end position="117"/>
    </location>
</feature>
<dbReference type="AlphaFoldDB" id="A0A0E2H580"/>
<feature type="transmembrane region" description="Helical" evidence="6">
    <location>
        <begin position="148"/>
        <end position="166"/>
    </location>
</feature>
<proteinExistence type="predicted"/>
<dbReference type="Proteomes" id="UP000013085">
    <property type="component" value="Unassembled WGS sequence"/>
</dbReference>
<feature type="transmembrane region" description="Helical" evidence="6">
    <location>
        <begin position="29"/>
        <end position="49"/>
    </location>
</feature>
<dbReference type="PATRIC" id="fig|999408.3.peg.4818"/>
<dbReference type="InterPro" id="IPR014738">
    <property type="entry name" value="Citrate_transporter"/>
</dbReference>
<protein>
    <submittedName>
        <fullName evidence="8">Citrate transporter</fullName>
    </submittedName>
</protein>
<feature type="transmembrane region" description="Helical" evidence="6">
    <location>
        <begin position="123"/>
        <end position="141"/>
    </location>
</feature>
<dbReference type="NCBIfam" id="TIGR00784">
    <property type="entry name" value="citMHS"/>
    <property type="match status" value="1"/>
</dbReference>
<evidence type="ECO:0000256" key="3">
    <source>
        <dbReference type="ARBA" id="ARBA00022692"/>
    </source>
</evidence>
<feature type="transmembrane region" description="Helical" evidence="6">
    <location>
        <begin position="6"/>
        <end position="22"/>
    </location>
</feature>
<sequence length="446" mass="47695">MSETMLALLGFATIIMIIVLLLKNVTVPAIAFIGVSTVTALILVLTGTFTVKEMGGFIKAGVQGVHSTAALFIFSVLFFGIMTDVGMFDRIINALMKRVGHNVVGVALMTCIIAMIGHLDGGGASTFLITIPAMLPVYKRLKMRPTTLLLICVTAMGVMNLLPWGGPTMRTASVLEIESNVLWMRLMPMQIVGIGIALFTAVFWGFVEKKKGAGIDSGLAADDCGISGIAEEAGDHSDLVRPGMFWFNVCLTLFIIVCLIWLSVPSYYTFMLGCVIALLVNYPGARLQNKIIKSHAGPALMMASTILAAGVFLGVLEDSEIMNHMANVLASFIPQSMGRFLPLIIGVLSVPLTLMFCTDSYFYGLLPVLIGVGNKFGVDPVHIGIAMVVCRNCATFISPVVPATFLGVGLAGVEIKDHIRTSFFWIWGVSLVCMVAGLLLGVLSVS</sequence>
<keyword evidence="4 6" id="KW-1133">Transmembrane helix</keyword>
<feature type="transmembrane region" description="Helical" evidence="6">
    <location>
        <begin position="69"/>
        <end position="87"/>
    </location>
</feature>
<feature type="transmembrane region" description="Helical" evidence="6">
    <location>
        <begin position="423"/>
        <end position="445"/>
    </location>
</feature>
<gene>
    <name evidence="8" type="ORF">HMPREF1090_04483</name>
</gene>
<dbReference type="EMBL" id="AGYR01000053">
    <property type="protein sequence ID" value="ENZ09276.1"/>
    <property type="molecule type" value="Genomic_DNA"/>
</dbReference>
<name>A0A0E2H580_9FIRM</name>
<organism evidence="8 9">
    <name type="scientific">[Clostridium] clostridioforme 90A8</name>
    <dbReference type="NCBI Taxonomy" id="999408"/>
    <lineage>
        <taxon>Bacteria</taxon>
        <taxon>Bacillati</taxon>
        <taxon>Bacillota</taxon>
        <taxon>Clostridia</taxon>
        <taxon>Lachnospirales</taxon>
        <taxon>Lachnospiraceae</taxon>
        <taxon>Enterocloster</taxon>
    </lineage>
</organism>
<evidence type="ECO:0000256" key="1">
    <source>
        <dbReference type="ARBA" id="ARBA00004141"/>
    </source>
</evidence>
<dbReference type="RefSeq" id="WP_002584525.1">
    <property type="nucleotide sequence ID" value="NZ_KB850985.1"/>
</dbReference>
<evidence type="ECO:0000313" key="8">
    <source>
        <dbReference type="EMBL" id="ENZ09276.1"/>
    </source>
</evidence>
<keyword evidence="2" id="KW-0813">Transport</keyword>
<keyword evidence="5 6" id="KW-0472">Membrane</keyword>
<feature type="transmembrane region" description="Helical" evidence="6">
    <location>
        <begin position="268"/>
        <end position="285"/>
    </location>
</feature>
<dbReference type="HOGENOM" id="CLU_044454_0_0_9"/>
<evidence type="ECO:0000313" key="9">
    <source>
        <dbReference type="Proteomes" id="UP000013085"/>
    </source>
</evidence>
<dbReference type="GO" id="GO:0015137">
    <property type="term" value="F:citrate transmembrane transporter activity"/>
    <property type="evidence" value="ECO:0007669"/>
    <property type="project" value="InterPro"/>
</dbReference>
<feature type="transmembrane region" description="Helical" evidence="6">
    <location>
        <begin position="297"/>
        <end position="316"/>
    </location>
</feature>
<evidence type="ECO:0000256" key="4">
    <source>
        <dbReference type="ARBA" id="ARBA00022989"/>
    </source>
</evidence>
<feature type="domain" description="Citrate transporter-like" evidence="7">
    <location>
        <begin position="30"/>
        <end position="389"/>
    </location>
</feature>
<dbReference type="PANTHER" id="PTHR30354:SF26">
    <property type="entry name" value="TRANSPORTER, PUTATIVE-RELATED"/>
    <property type="match status" value="1"/>
</dbReference>
<keyword evidence="3 6" id="KW-0812">Transmembrane</keyword>
<evidence type="ECO:0000256" key="5">
    <source>
        <dbReference type="ARBA" id="ARBA00023136"/>
    </source>
</evidence>
<dbReference type="GO" id="GO:0015128">
    <property type="term" value="F:gluconate transmembrane transporter activity"/>
    <property type="evidence" value="ECO:0007669"/>
    <property type="project" value="InterPro"/>
</dbReference>